<dbReference type="AlphaFoldDB" id="A0A0A8HYX3"/>
<dbReference type="CDD" id="cd16964">
    <property type="entry name" value="YqgF"/>
    <property type="match status" value="1"/>
</dbReference>
<comment type="subcellular location">
    <subcellularLocation>
        <location evidence="5">Cytoplasm</location>
    </subcellularLocation>
</comment>
<dbReference type="Gene3D" id="3.30.420.140">
    <property type="entry name" value="YqgF/RNase H-like domain"/>
    <property type="match status" value="1"/>
</dbReference>
<dbReference type="GO" id="GO:0016788">
    <property type="term" value="F:hydrolase activity, acting on ester bonds"/>
    <property type="evidence" value="ECO:0007669"/>
    <property type="project" value="UniProtKB-UniRule"/>
</dbReference>
<evidence type="ECO:0000256" key="3">
    <source>
        <dbReference type="ARBA" id="ARBA00022722"/>
    </source>
</evidence>
<dbReference type="SUPFAM" id="SSF53098">
    <property type="entry name" value="Ribonuclease H-like"/>
    <property type="match status" value="1"/>
</dbReference>
<dbReference type="EMBL" id="CP007775">
    <property type="protein sequence ID" value="AJD01995.1"/>
    <property type="molecule type" value="Genomic_DNA"/>
</dbReference>
<dbReference type="RefSeq" id="WP_039626400.1">
    <property type="nucleotide sequence ID" value="NZ_CP007775.1"/>
</dbReference>
<comment type="function">
    <text evidence="5">Could be a nuclease involved in processing of the 5'-end of pre-16S rRNA.</text>
</comment>
<dbReference type="SMART" id="SM00732">
    <property type="entry name" value="YqgFc"/>
    <property type="match status" value="1"/>
</dbReference>
<dbReference type="PANTHER" id="PTHR33317">
    <property type="entry name" value="POLYNUCLEOTIDYL TRANSFERASE, RIBONUCLEASE H-LIKE SUPERFAMILY PROTEIN"/>
    <property type="match status" value="1"/>
</dbReference>
<sequence length="128" mass="14390">MKTLALDIGLKRIGVALCINKSIAMPLEAIIRKNRNQAANEVKKYIKEYDVNTLVVGVPLGGSSEDEMRKRVEHFISLLDFDKEVFFVDESFSSKNAQELGMVNLKKKDGKLDSLAAYLFLKDFYGLA</sequence>
<keyword evidence="1 5" id="KW-0963">Cytoplasm</keyword>
<dbReference type="NCBIfam" id="NF001026">
    <property type="entry name" value="PRK00109.2-2"/>
    <property type="match status" value="1"/>
</dbReference>
<accession>A0A0A8HYX3</accession>
<evidence type="ECO:0000256" key="4">
    <source>
        <dbReference type="ARBA" id="ARBA00022801"/>
    </source>
</evidence>
<dbReference type="HOGENOM" id="CLU_098240_2_2_7"/>
<protein>
    <recommendedName>
        <fullName evidence="5">Putative pre-16S rRNA nuclease</fullName>
        <ecNumber evidence="5">3.1.-.-</ecNumber>
    </recommendedName>
</protein>
<evidence type="ECO:0000313" key="8">
    <source>
        <dbReference type="Proteomes" id="UP000031130"/>
    </source>
</evidence>
<dbReference type="HAMAP" id="MF_00651">
    <property type="entry name" value="Nuclease_YqgF"/>
    <property type="match status" value="1"/>
</dbReference>
<dbReference type="GO" id="GO:0005829">
    <property type="term" value="C:cytosol"/>
    <property type="evidence" value="ECO:0007669"/>
    <property type="project" value="TreeGrafter"/>
</dbReference>
<organism evidence="7 8">
    <name type="scientific">Campylobacter lari NCTC 11845</name>
    <dbReference type="NCBI Taxonomy" id="1388749"/>
    <lineage>
        <taxon>Bacteria</taxon>
        <taxon>Pseudomonadati</taxon>
        <taxon>Campylobacterota</taxon>
        <taxon>Epsilonproteobacteria</taxon>
        <taxon>Campylobacterales</taxon>
        <taxon>Campylobacteraceae</taxon>
        <taxon>Campylobacter</taxon>
    </lineage>
</organism>
<proteinExistence type="inferred from homology"/>
<dbReference type="Proteomes" id="UP000031130">
    <property type="component" value="Chromosome"/>
</dbReference>
<comment type="similarity">
    <text evidence="5">Belongs to the YqgF HJR family.</text>
</comment>
<evidence type="ECO:0000256" key="2">
    <source>
        <dbReference type="ARBA" id="ARBA00022517"/>
    </source>
</evidence>
<dbReference type="Pfam" id="PF03652">
    <property type="entry name" value="RuvX"/>
    <property type="match status" value="1"/>
</dbReference>
<dbReference type="InterPro" id="IPR037027">
    <property type="entry name" value="YqgF/RNaseH-like_dom_sf"/>
</dbReference>
<name>A0A0A8HYX3_CAMLA</name>
<keyword evidence="2 5" id="KW-0690">Ribosome biogenesis</keyword>
<dbReference type="InterPro" id="IPR005227">
    <property type="entry name" value="YqgF"/>
</dbReference>
<dbReference type="InterPro" id="IPR012337">
    <property type="entry name" value="RNaseH-like_sf"/>
</dbReference>
<evidence type="ECO:0000256" key="5">
    <source>
        <dbReference type="HAMAP-Rule" id="MF_00651"/>
    </source>
</evidence>
<feature type="domain" description="YqgF/RNase H-like" evidence="6">
    <location>
        <begin position="1"/>
        <end position="97"/>
    </location>
</feature>
<dbReference type="KEGG" id="cln:UPTC3659_1158"/>
<dbReference type="GO" id="GO:0000967">
    <property type="term" value="P:rRNA 5'-end processing"/>
    <property type="evidence" value="ECO:0007669"/>
    <property type="project" value="UniProtKB-UniRule"/>
</dbReference>
<dbReference type="PANTHER" id="PTHR33317:SF4">
    <property type="entry name" value="POLYNUCLEOTIDYL TRANSFERASE, RIBONUCLEASE H-LIKE SUPERFAMILY PROTEIN"/>
    <property type="match status" value="1"/>
</dbReference>
<dbReference type="EC" id="3.1.-.-" evidence="5"/>
<dbReference type="InterPro" id="IPR006641">
    <property type="entry name" value="YqgF/RNaseH-like_dom"/>
</dbReference>
<gene>
    <name evidence="7" type="ORF">UPTC3659_1158</name>
</gene>
<dbReference type="OrthoDB" id="9796140at2"/>
<evidence type="ECO:0000256" key="1">
    <source>
        <dbReference type="ARBA" id="ARBA00022490"/>
    </source>
</evidence>
<evidence type="ECO:0000259" key="6">
    <source>
        <dbReference type="SMART" id="SM00732"/>
    </source>
</evidence>
<dbReference type="NCBIfam" id="TIGR00250">
    <property type="entry name" value="RNAse_H_YqgF"/>
    <property type="match status" value="1"/>
</dbReference>
<keyword evidence="3 5" id="KW-0540">Nuclease</keyword>
<keyword evidence="4 5" id="KW-0378">Hydrolase</keyword>
<reference evidence="7 8" key="1">
    <citation type="journal article" date="2014" name="Genome Biol. Evol.">
        <title>Comparative Genomics of the Campylobacter lari Group.</title>
        <authorList>
            <person name="Miller W.G."/>
            <person name="Yee E."/>
            <person name="Chapman M.H."/>
            <person name="Smith T.P."/>
            <person name="Bono J.L."/>
            <person name="Huynh S."/>
            <person name="Parker C.T."/>
            <person name="Vandamme P."/>
            <person name="Luong K."/>
            <person name="Korlach J."/>
        </authorList>
    </citation>
    <scope>NUCLEOTIDE SEQUENCE [LARGE SCALE GENOMIC DNA]</scope>
    <source>
        <strain evidence="8">RM3659</strain>
    </source>
</reference>
<evidence type="ECO:0000313" key="7">
    <source>
        <dbReference type="EMBL" id="AJD01995.1"/>
    </source>
</evidence>
<dbReference type="GO" id="GO:0004518">
    <property type="term" value="F:nuclease activity"/>
    <property type="evidence" value="ECO:0007669"/>
    <property type="project" value="UniProtKB-KW"/>
</dbReference>